<keyword evidence="3" id="KW-1185">Reference proteome</keyword>
<evidence type="ECO:0000313" key="2">
    <source>
        <dbReference type="EMBL" id="CAK0910528.1"/>
    </source>
</evidence>
<comment type="caution">
    <text evidence="2">The sequence shown here is derived from an EMBL/GenBank/DDBJ whole genome shotgun (WGS) entry which is preliminary data.</text>
</comment>
<accession>A0ABN9YCM3</accession>
<proteinExistence type="predicted"/>
<evidence type="ECO:0000256" key="1">
    <source>
        <dbReference type="SAM" id="MobiDB-lite"/>
    </source>
</evidence>
<name>A0ABN9YCM3_9DINO</name>
<organism evidence="2 3">
    <name type="scientific">Prorocentrum cordatum</name>
    <dbReference type="NCBI Taxonomy" id="2364126"/>
    <lineage>
        <taxon>Eukaryota</taxon>
        <taxon>Sar</taxon>
        <taxon>Alveolata</taxon>
        <taxon>Dinophyceae</taxon>
        <taxon>Prorocentrales</taxon>
        <taxon>Prorocentraceae</taxon>
        <taxon>Prorocentrum</taxon>
    </lineage>
</organism>
<gene>
    <name evidence="2" type="ORF">PCOR1329_LOCUS84686</name>
</gene>
<evidence type="ECO:0000313" key="3">
    <source>
        <dbReference type="Proteomes" id="UP001189429"/>
    </source>
</evidence>
<dbReference type="EMBL" id="CAUYUJ010022415">
    <property type="protein sequence ID" value="CAK0910528.1"/>
    <property type="molecule type" value="Genomic_DNA"/>
</dbReference>
<protein>
    <submittedName>
        <fullName evidence="2">Uncharacterized protein</fullName>
    </submittedName>
</protein>
<feature type="region of interest" description="Disordered" evidence="1">
    <location>
        <begin position="1"/>
        <end position="116"/>
    </location>
</feature>
<dbReference type="Proteomes" id="UP001189429">
    <property type="component" value="Unassembled WGS sequence"/>
</dbReference>
<reference evidence="2" key="1">
    <citation type="submission" date="2023-10" db="EMBL/GenBank/DDBJ databases">
        <authorList>
            <person name="Chen Y."/>
            <person name="Shah S."/>
            <person name="Dougan E. K."/>
            <person name="Thang M."/>
            <person name="Chan C."/>
        </authorList>
    </citation>
    <scope>NUCLEOTIDE SEQUENCE [LARGE SCALE GENOMIC DNA]</scope>
</reference>
<sequence>MGSEDRAAPSMHRRRRRHIGDVDVKQTGLHIEPHSRCVGDAGRSPDPTQRDPNPGGPDPPRSGDGGPPARPSSKGVARPAGAGGAEANSITWHIVLSASPEPQRPGRLPTQSLGWV</sequence>